<dbReference type="GO" id="GO:0004715">
    <property type="term" value="F:non-membrane spanning protein tyrosine kinase activity"/>
    <property type="evidence" value="ECO:0007669"/>
    <property type="project" value="UniProtKB-EC"/>
</dbReference>
<evidence type="ECO:0000256" key="4">
    <source>
        <dbReference type="ARBA" id="ARBA00022840"/>
    </source>
</evidence>
<dbReference type="EC" id="2.7.10.2" evidence="9"/>
<dbReference type="SMART" id="SM00252">
    <property type="entry name" value="SH2"/>
    <property type="match status" value="1"/>
</dbReference>
<evidence type="ECO:0000259" key="11">
    <source>
        <dbReference type="PROSITE" id="PS50001"/>
    </source>
</evidence>
<dbReference type="PROSITE" id="PS00109">
    <property type="entry name" value="PROTEIN_KINASE_TYR"/>
    <property type="match status" value="1"/>
</dbReference>
<dbReference type="SUPFAM" id="SSF55550">
    <property type="entry name" value="SH2 domain"/>
    <property type="match status" value="1"/>
</dbReference>
<evidence type="ECO:0000256" key="8">
    <source>
        <dbReference type="PROSITE-ProRule" id="PRU10141"/>
    </source>
</evidence>
<proteinExistence type="inferred from homology"/>
<evidence type="ECO:0000256" key="1">
    <source>
        <dbReference type="ARBA" id="ARBA00022679"/>
    </source>
</evidence>
<gene>
    <name evidence="13" type="ORF">L596_015586</name>
</gene>
<dbReference type="SUPFAM" id="SSF56112">
    <property type="entry name" value="Protein kinase-like (PK-like)"/>
    <property type="match status" value="1"/>
</dbReference>
<dbReference type="PANTHER" id="PTHR24418">
    <property type="entry name" value="TYROSINE-PROTEIN KINASE"/>
    <property type="match status" value="1"/>
</dbReference>
<dbReference type="PROSITE" id="PS50011">
    <property type="entry name" value="PROTEIN_KINASE_DOM"/>
    <property type="match status" value="1"/>
</dbReference>
<dbReference type="PRINTS" id="PR00109">
    <property type="entry name" value="TYRKINASE"/>
</dbReference>
<dbReference type="PROSITE" id="PS00107">
    <property type="entry name" value="PROTEIN_KINASE_ATP"/>
    <property type="match status" value="1"/>
</dbReference>
<feature type="domain" description="SH2" evidence="11">
    <location>
        <begin position="17"/>
        <end position="130"/>
    </location>
</feature>
<dbReference type="PROSITE" id="PS50001">
    <property type="entry name" value="SH2"/>
    <property type="match status" value="1"/>
</dbReference>
<comment type="catalytic activity">
    <reaction evidence="6 9">
        <text>L-tyrosyl-[protein] + ATP = O-phospho-L-tyrosyl-[protein] + ADP + H(+)</text>
        <dbReference type="Rhea" id="RHEA:10596"/>
        <dbReference type="Rhea" id="RHEA-COMP:10136"/>
        <dbReference type="Rhea" id="RHEA-COMP:20101"/>
        <dbReference type="ChEBI" id="CHEBI:15378"/>
        <dbReference type="ChEBI" id="CHEBI:30616"/>
        <dbReference type="ChEBI" id="CHEBI:46858"/>
        <dbReference type="ChEBI" id="CHEBI:61978"/>
        <dbReference type="ChEBI" id="CHEBI:456216"/>
        <dbReference type="EC" id="2.7.10.2"/>
    </reaction>
</comment>
<evidence type="ECO:0000256" key="7">
    <source>
        <dbReference type="PROSITE-ProRule" id="PRU00191"/>
    </source>
</evidence>
<evidence type="ECO:0000259" key="12">
    <source>
        <dbReference type="PROSITE" id="PS50011"/>
    </source>
</evidence>
<dbReference type="InterPro" id="IPR017441">
    <property type="entry name" value="Protein_kinase_ATP_BS"/>
</dbReference>
<feature type="compositionally biased region" description="Polar residues" evidence="10">
    <location>
        <begin position="415"/>
        <end position="430"/>
    </location>
</feature>
<evidence type="ECO:0000256" key="2">
    <source>
        <dbReference type="ARBA" id="ARBA00022741"/>
    </source>
</evidence>
<dbReference type="InterPro" id="IPR000719">
    <property type="entry name" value="Prot_kinase_dom"/>
</dbReference>
<evidence type="ECO:0000256" key="10">
    <source>
        <dbReference type="SAM" id="MobiDB-lite"/>
    </source>
</evidence>
<feature type="domain" description="Protein kinase" evidence="12">
    <location>
        <begin position="142"/>
        <end position="397"/>
    </location>
</feature>
<evidence type="ECO:0000313" key="14">
    <source>
        <dbReference type="Proteomes" id="UP000298663"/>
    </source>
</evidence>
<feature type="region of interest" description="Disordered" evidence="10">
    <location>
        <begin position="409"/>
        <end position="482"/>
    </location>
</feature>
<evidence type="ECO:0000256" key="3">
    <source>
        <dbReference type="ARBA" id="ARBA00022777"/>
    </source>
</evidence>
<dbReference type="GO" id="GO:0005524">
    <property type="term" value="F:ATP binding"/>
    <property type="evidence" value="ECO:0007669"/>
    <property type="project" value="UniProtKB-UniRule"/>
</dbReference>
<keyword evidence="2 8" id="KW-0547">Nucleotide-binding</keyword>
<evidence type="ECO:0000256" key="5">
    <source>
        <dbReference type="ARBA" id="ARBA00023137"/>
    </source>
</evidence>
<organism evidence="13 14">
    <name type="scientific">Steinernema carpocapsae</name>
    <name type="common">Entomopathogenic nematode</name>
    <dbReference type="NCBI Taxonomy" id="34508"/>
    <lineage>
        <taxon>Eukaryota</taxon>
        <taxon>Metazoa</taxon>
        <taxon>Ecdysozoa</taxon>
        <taxon>Nematoda</taxon>
        <taxon>Chromadorea</taxon>
        <taxon>Rhabditida</taxon>
        <taxon>Tylenchina</taxon>
        <taxon>Panagrolaimomorpha</taxon>
        <taxon>Strongyloidoidea</taxon>
        <taxon>Steinernematidae</taxon>
        <taxon>Steinernema</taxon>
    </lineage>
</organism>
<evidence type="ECO:0000256" key="6">
    <source>
        <dbReference type="ARBA" id="ARBA00051245"/>
    </source>
</evidence>
<keyword evidence="7" id="KW-0727">SH2 domain</keyword>
<dbReference type="InterPro" id="IPR036860">
    <property type="entry name" value="SH2_dom_sf"/>
</dbReference>
<reference evidence="13 14" key="1">
    <citation type="journal article" date="2015" name="Genome Biol.">
        <title>Comparative genomics of Steinernema reveals deeply conserved gene regulatory networks.</title>
        <authorList>
            <person name="Dillman A.R."/>
            <person name="Macchietto M."/>
            <person name="Porter C.F."/>
            <person name="Rogers A."/>
            <person name="Williams B."/>
            <person name="Antoshechkin I."/>
            <person name="Lee M.M."/>
            <person name="Goodwin Z."/>
            <person name="Lu X."/>
            <person name="Lewis E.E."/>
            <person name="Goodrich-Blair H."/>
            <person name="Stock S.P."/>
            <person name="Adams B.J."/>
            <person name="Sternberg P.W."/>
            <person name="Mortazavi A."/>
        </authorList>
    </citation>
    <scope>NUCLEOTIDE SEQUENCE [LARGE SCALE GENOMIC DNA]</scope>
    <source>
        <strain evidence="13 14">ALL</strain>
    </source>
</reference>
<dbReference type="InterPro" id="IPR008266">
    <property type="entry name" value="Tyr_kinase_AS"/>
</dbReference>
<comment type="similarity">
    <text evidence="9">Belongs to the protein kinase superfamily. Tyr protein kinase family.</text>
</comment>
<dbReference type="InterPro" id="IPR050198">
    <property type="entry name" value="Non-receptor_tyrosine_kinases"/>
</dbReference>
<dbReference type="EMBL" id="AZBU02000004">
    <property type="protein sequence ID" value="TKR81763.1"/>
    <property type="molecule type" value="Genomic_DNA"/>
</dbReference>
<protein>
    <recommendedName>
        <fullName evidence="9">Tyrosine-protein kinase</fullName>
        <ecNumber evidence="9">2.7.10.2</ecNumber>
    </recommendedName>
</protein>
<dbReference type="InterPro" id="IPR001245">
    <property type="entry name" value="Ser-Thr/Tyr_kinase_cat_dom"/>
</dbReference>
<keyword evidence="4 8" id="KW-0067">ATP-binding</keyword>
<dbReference type="Gene3D" id="3.30.200.20">
    <property type="entry name" value="Phosphorylase Kinase, domain 1"/>
    <property type="match status" value="1"/>
</dbReference>
<keyword evidence="5 9" id="KW-0829">Tyrosine-protein kinase</keyword>
<keyword evidence="14" id="KW-1185">Reference proteome</keyword>
<comment type="caution">
    <text evidence="13">The sequence shown here is derived from an EMBL/GenBank/DDBJ whole genome shotgun (WGS) entry which is preliminary data.</text>
</comment>
<dbReference type="InterPro" id="IPR020635">
    <property type="entry name" value="Tyr_kinase_cat_dom"/>
</dbReference>
<reference evidence="13 14" key="2">
    <citation type="journal article" date="2019" name="G3 (Bethesda)">
        <title>Hybrid Assembly of the Genome of the Entomopathogenic Nematode Steinernema carpocapsae Identifies the X-Chromosome.</title>
        <authorList>
            <person name="Serra L."/>
            <person name="Macchietto M."/>
            <person name="Macias-Munoz A."/>
            <person name="McGill C.J."/>
            <person name="Rodriguez I.M."/>
            <person name="Rodriguez B."/>
            <person name="Murad R."/>
            <person name="Mortazavi A."/>
        </authorList>
    </citation>
    <scope>NUCLEOTIDE SEQUENCE [LARGE SCALE GENOMIC DNA]</scope>
    <source>
        <strain evidence="13 14">ALL</strain>
    </source>
</reference>
<feature type="binding site" evidence="8">
    <location>
        <position position="173"/>
    </location>
    <ligand>
        <name>ATP</name>
        <dbReference type="ChEBI" id="CHEBI:30616"/>
    </ligand>
</feature>
<dbReference type="InterPro" id="IPR000980">
    <property type="entry name" value="SH2"/>
</dbReference>
<keyword evidence="3 9" id="KW-0418">Kinase</keyword>
<dbReference type="SMART" id="SM00219">
    <property type="entry name" value="TyrKc"/>
    <property type="match status" value="1"/>
</dbReference>
<evidence type="ECO:0000313" key="13">
    <source>
        <dbReference type="EMBL" id="TKR81763.1"/>
    </source>
</evidence>
<dbReference type="CDD" id="cd00192">
    <property type="entry name" value="PTKc"/>
    <property type="match status" value="1"/>
</dbReference>
<dbReference type="OrthoDB" id="4062651at2759"/>
<dbReference type="InterPro" id="IPR035849">
    <property type="entry name" value="Fes/Fps/Fer_SH2"/>
</dbReference>
<dbReference type="InterPro" id="IPR011009">
    <property type="entry name" value="Kinase-like_dom_sf"/>
</dbReference>
<dbReference type="Proteomes" id="UP000298663">
    <property type="component" value="Unassembled WGS sequence"/>
</dbReference>
<accession>A0A4U5NGF1</accession>
<keyword evidence="1 9" id="KW-0808">Transferase</keyword>
<dbReference type="AlphaFoldDB" id="A0A4U5NGF1"/>
<dbReference type="Gene3D" id="1.10.510.10">
    <property type="entry name" value="Transferase(Phosphotransferase) domain 1"/>
    <property type="match status" value="1"/>
</dbReference>
<sequence>MPAKKVVKTTSLEEQDYYHGLLPREDLTSLLKEDGDFLIRTADAVADPRVKQVVVSIRCAPPPSKDKPATTTSSSSSEEADIKNLIVQAKGKEFFLETKAFKSIVELVKFYVDSKTPVISGTEVILKRPIAHQSWELRFMDITLKDKLGSGAFGDVHRGLMNISGRKHPVAVKVARGDKLDKEKAREIMKEARVMRKFHHPNVVKMFGVMVEQEPFMLVMELVNGPSLDKYLKDNIGNVSDHDKIHKMCAATAYGLEYLHSVKVIHRDIAARNLLYDLTSTLKITDFGLSKEGETYQMHTTRMLPVRWLSPETMETGIYTTKSDVYSYGVVVFEIFSDGFEPFMGMNNLEIQKMVLSGGRLEMPPLCPEELGEAIRLGAWSQKPAKRWMMSKFVEFFEKEYKTVAPQVTPKKEATQAQVKKNSSQMSMSGETLDEGATDRKASSLVPKKAVPKAAKPKKTRGPEKKGISKKSKKSQLDKSTN</sequence>
<dbReference type="CDD" id="cd10361">
    <property type="entry name" value="SH2_Fps_family"/>
    <property type="match status" value="1"/>
</dbReference>
<evidence type="ECO:0000256" key="9">
    <source>
        <dbReference type="RuleBase" id="RU362096"/>
    </source>
</evidence>
<dbReference type="STRING" id="34508.A0A4U5NGF1"/>
<name>A0A4U5NGF1_STECR</name>
<dbReference type="Pfam" id="PF07714">
    <property type="entry name" value="PK_Tyr_Ser-Thr"/>
    <property type="match status" value="1"/>
</dbReference>
<dbReference type="Gene3D" id="3.30.505.10">
    <property type="entry name" value="SH2 domain"/>
    <property type="match status" value="1"/>
</dbReference>